<dbReference type="Proteomes" id="UP000299102">
    <property type="component" value="Unassembled WGS sequence"/>
</dbReference>
<name>A0A4C1TMA3_EUMVA</name>
<evidence type="ECO:0008006" key="3">
    <source>
        <dbReference type="Google" id="ProtNLM"/>
    </source>
</evidence>
<dbReference type="AlphaFoldDB" id="A0A4C1TMA3"/>
<evidence type="ECO:0000313" key="2">
    <source>
        <dbReference type="Proteomes" id="UP000299102"/>
    </source>
</evidence>
<evidence type="ECO:0000313" key="1">
    <source>
        <dbReference type="EMBL" id="GBP15642.1"/>
    </source>
</evidence>
<dbReference type="EMBL" id="BGZK01000073">
    <property type="protein sequence ID" value="GBP15642.1"/>
    <property type="molecule type" value="Genomic_DNA"/>
</dbReference>
<protein>
    <recommendedName>
        <fullName evidence="3">Reverse transcriptase domain-containing protein</fullName>
    </recommendedName>
</protein>
<keyword evidence="2" id="KW-1185">Reference proteome</keyword>
<dbReference type="OrthoDB" id="418748at2759"/>
<accession>A0A4C1TMA3</accession>
<reference evidence="1 2" key="1">
    <citation type="journal article" date="2019" name="Commun. Biol.">
        <title>The bagworm genome reveals a unique fibroin gene that provides high tensile strength.</title>
        <authorList>
            <person name="Kono N."/>
            <person name="Nakamura H."/>
            <person name="Ohtoshi R."/>
            <person name="Tomita M."/>
            <person name="Numata K."/>
            <person name="Arakawa K."/>
        </authorList>
    </citation>
    <scope>NUCLEOTIDE SEQUENCE [LARGE SCALE GENOMIC DNA]</scope>
</reference>
<proteinExistence type="predicted"/>
<gene>
    <name evidence="1" type="ORF">EVAR_5336_1</name>
</gene>
<dbReference type="STRING" id="151549.A0A4C1TMA3"/>
<comment type="caution">
    <text evidence="1">The sequence shown here is derived from an EMBL/GenBank/DDBJ whole genome shotgun (WGS) entry which is preliminary data.</text>
</comment>
<sequence length="126" mass="14601">MDYITWNIQKEIPCSMLYAEHIMLVENNASKLQKVLDVWVAEMVKHGLRVNGTRTKFMKWDFGGTEEVTCNLVVDGNKIPKVSRFKYLGSRLTDDSKTDEDVDHASIRLNLSRKRYPAFCVIEKCQ</sequence>
<organism evidence="1 2">
    <name type="scientific">Eumeta variegata</name>
    <name type="common">Bagworm moth</name>
    <name type="synonym">Eumeta japonica</name>
    <dbReference type="NCBI Taxonomy" id="151549"/>
    <lineage>
        <taxon>Eukaryota</taxon>
        <taxon>Metazoa</taxon>
        <taxon>Ecdysozoa</taxon>
        <taxon>Arthropoda</taxon>
        <taxon>Hexapoda</taxon>
        <taxon>Insecta</taxon>
        <taxon>Pterygota</taxon>
        <taxon>Neoptera</taxon>
        <taxon>Endopterygota</taxon>
        <taxon>Lepidoptera</taxon>
        <taxon>Glossata</taxon>
        <taxon>Ditrysia</taxon>
        <taxon>Tineoidea</taxon>
        <taxon>Psychidae</taxon>
        <taxon>Oiketicinae</taxon>
        <taxon>Eumeta</taxon>
    </lineage>
</organism>